<gene>
    <name evidence="5" type="primary">LOC101864039</name>
</gene>
<organism evidence="4 5">
    <name type="scientific">Aplysia californica</name>
    <name type="common">California sea hare</name>
    <dbReference type="NCBI Taxonomy" id="6500"/>
    <lineage>
        <taxon>Eukaryota</taxon>
        <taxon>Metazoa</taxon>
        <taxon>Spiralia</taxon>
        <taxon>Lophotrochozoa</taxon>
        <taxon>Mollusca</taxon>
        <taxon>Gastropoda</taxon>
        <taxon>Heterobranchia</taxon>
        <taxon>Euthyneura</taxon>
        <taxon>Tectipleura</taxon>
        <taxon>Aplysiida</taxon>
        <taxon>Aplysioidea</taxon>
        <taxon>Aplysiidae</taxon>
        <taxon>Aplysia</taxon>
    </lineage>
</organism>
<feature type="signal peptide" evidence="3">
    <location>
        <begin position="1"/>
        <end position="24"/>
    </location>
</feature>
<evidence type="ECO:0000256" key="1">
    <source>
        <dbReference type="SAM" id="MobiDB-lite"/>
    </source>
</evidence>
<evidence type="ECO:0000256" key="2">
    <source>
        <dbReference type="SAM" id="Phobius"/>
    </source>
</evidence>
<feature type="compositionally biased region" description="Basic and acidic residues" evidence="1">
    <location>
        <begin position="565"/>
        <end position="585"/>
    </location>
</feature>
<accession>A0ABM0K9T9</accession>
<keyword evidence="2" id="KW-0472">Membrane</keyword>
<keyword evidence="3" id="KW-0732">Signal</keyword>
<evidence type="ECO:0000313" key="4">
    <source>
        <dbReference type="Proteomes" id="UP000694888"/>
    </source>
</evidence>
<feature type="chain" id="PRO_5047000537" evidence="3">
    <location>
        <begin position="25"/>
        <end position="585"/>
    </location>
</feature>
<feature type="region of interest" description="Disordered" evidence="1">
    <location>
        <begin position="245"/>
        <end position="585"/>
    </location>
</feature>
<dbReference type="RefSeq" id="XP_005112369.1">
    <property type="nucleotide sequence ID" value="XM_005112312.2"/>
</dbReference>
<feature type="transmembrane region" description="Helical" evidence="2">
    <location>
        <begin position="196"/>
        <end position="219"/>
    </location>
</feature>
<feature type="compositionally biased region" description="Low complexity" evidence="1">
    <location>
        <begin position="553"/>
        <end position="564"/>
    </location>
</feature>
<feature type="compositionally biased region" description="Basic and acidic residues" evidence="1">
    <location>
        <begin position="334"/>
        <end position="343"/>
    </location>
</feature>
<feature type="compositionally biased region" description="Acidic residues" evidence="1">
    <location>
        <begin position="407"/>
        <end position="419"/>
    </location>
</feature>
<protein>
    <submittedName>
        <fullName evidence="5">Nucleolar and coiled-body phosphoprotein 1 isoform X1</fullName>
    </submittedName>
</protein>
<dbReference type="Proteomes" id="UP000694888">
    <property type="component" value="Unplaced"/>
</dbReference>
<keyword evidence="2" id="KW-0812">Transmembrane</keyword>
<sequence>MASFHQIGCVLVVVTAAMTGAAWGQNPIFSGPNNDPINQQGSGNLFYFDSNSDCNTGIRNINNFKATIEGHGGASQSLGPSSCTIKLKSEGQFEGTILNIEVRSMDIRDCTTRVAIYDGDGAQLLLQSYDCRDKVGLNRRTMQTTGNTATFIMNRDNIEQWNFDVEIIVDPIRGGLEPGFENNYGTDFYFDKFEQAIIVGLIGGFYLLILLICVIVMVCSFRSFYGKNKEWETHQLAVMKTGAGFDGRSQMSQPTNAWSTDLTQSRGPASQYSRGHTKPYARSHAPASEDGDSGVFRYDDTFQRRRLMNEERDRYRNGPPTYASRNDSFVEPESPDHFKEKVITPRVRPTNKRQGRPPSYEEAISDHPSDHSSDEEESNAESSDDSVRKKPVSSEEESERSSRSETESEEESEEEESSDDDSRRGRGARAGRRKPRNDKRHHKLKPKKTSSRDSRDGDGPSRRHPGPSAQPPPPMHPMQAGPYPGYPPGQFVPVMAGPPQFQTVPMVPAYPAPRYPEDEPRAAPRGPDIQPTDPPVYSYLVRRGYTPMDQHNSSAASMSGSQRSGADRVDEPDIRLESGVEYMRR</sequence>
<evidence type="ECO:0000256" key="3">
    <source>
        <dbReference type="SAM" id="SignalP"/>
    </source>
</evidence>
<feature type="compositionally biased region" description="Acidic residues" evidence="1">
    <location>
        <begin position="373"/>
        <end position="384"/>
    </location>
</feature>
<dbReference type="GeneID" id="101864039"/>
<feature type="compositionally biased region" description="Basic residues" evidence="1">
    <location>
        <begin position="425"/>
        <end position="449"/>
    </location>
</feature>
<keyword evidence="4" id="KW-1185">Reference proteome</keyword>
<keyword evidence="2" id="KW-1133">Transmembrane helix</keyword>
<proteinExistence type="predicted"/>
<name>A0ABM0K9T9_APLCA</name>
<feature type="compositionally biased region" description="Basic and acidic residues" evidence="1">
    <location>
        <begin position="297"/>
        <end position="316"/>
    </location>
</feature>
<feature type="compositionally biased region" description="Basic and acidic residues" evidence="1">
    <location>
        <begin position="450"/>
        <end position="461"/>
    </location>
</feature>
<feature type="compositionally biased region" description="Polar residues" evidence="1">
    <location>
        <begin position="249"/>
        <end position="274"/>
    </location>
</feature>
<reference evidence="5" key="1">
    <citation type="submission" date="2025-08" db="UniProtKB">
        <authorList>
            <consortium name="RefSeq"/>
        </authorList>
    </citation>
    <scope>IDENTIFICATION</scope>
</reference>
<evidence type="ECO:0000313" key="5">
    <source>
        <dbReference type="RefSeq" id="XP_005112369.1"/>
    </source>
</evidence>